<feature type="compositionally biased region" description="Pro residues" evidence="1">
    <location>
        <begin position="231"/>
        <end position="249"/>
    </location>
</feature>
<proteinExistence type="predicted"/>
<feature type="compositionally biased region" description="Pro residues" evidence="1">
    <location>
        <begin position="257"/>
        <end position="268"/>
    </location>
</feature>
<evidence type="ECO:0000313" key="2">
    <source>
        <dbReference type="EMBL" id="TWB60538.1"/>
    </source>
</evidence>
<dbReference type="OrthoDB" id="9998457at2"/>
<dbReference type="AlphaFoldDB" id="A0A560INI7"/>
<evidence type="ECO:0000313" key="3">
    <source>
        <dbReference type="Proteomes" id="UP000318050"/>
    </source>
</evidence>
<gene>
    <name evidence="2" type="ORF">FBZ92_10699</name>
</gene>
<feature type="compositionally biased region" description="Low complexity" evidence="1">
    <location>
        <begin position="218"/>
        <end position="230"/>
    </location>
</feature>
<accession>A0A560INI7</accession>
<feature type="region of interest" description="Disordered" evidence="1">
    <location>
        <begin position="68"/>
        <end position="92"/>
    </location>
</feature>
<dbReference type="Proteomes" id="UP000318050">
    <property type="component" value="Unassembled WGS sequence"/>
</dbReference>
<sequence length="268" mass="26067">MPTWPPLDRPALMLAAAGLAVGAGLALAVAVDASDQPVRARAPLPAVPALAGPTAMGLSAEPGEAARRPLFTPDRRPPLKGGGAVAPDGPDLQVTGVVTGAAGGAATGLDRKTQKPFSVRLGDDLQGWTVEAIGRATLRLRRGAAMRDYPLVLPPPPTAGVPIVPAATPAPTPSPGGGAPGGGAPPPSAPPTAAPPATGARPVTGAPSATGTPPPSGVMPGPTAPSAKPSGAPPPATGPAAANPPPPDPQQLDAQPSHPPSRTPRQQP</sequence>
<reference evidence="2 3" key="1">
    <citation type="submission" date="2019-06" db="EMBL/GenBank/DDBJ databases">
        <title>Genomic Encyclopedia of Type Strains, Phase IV (KMG-V): Genome sequencing to study the core and pangenomes of soil and plant-associated prokaryotes.</title>
        <authorList>
            <person name="Whitman W."/>
        </authorList>
    </citation>
    <scope>NUCLEOTIDE SEQUENCE [LARGE SCALE GENOMIC DNA]</scope>
    <source>
        <strain evidence="2 3">BR 11140</strain>
    </source>
</reference>
<organism evidence="2 3">
    <name type="scientific">Nitrospirillum amazonense</name>
    <dbReference type="NCBI Taxonomy" id="28077"/>
    <lineage>
        <taxon>Bacteria</taxon>
        <taxon>Pseudomonadati</taxon>
        <taxon>Pseudomonadota</taxon>
        <taxon>Alphaproteobacteria</taxon>
        <taxon>Rhodospirillales</taxon>
        <taxon>Azospirillaceae</taxon>
        <taxon>Nitrospirillum</taxon>
    </lineage>
</organism>
<evidence type="ECO:0000256" key="1">
    <source>
        <dbReference type="SAM" id="MobiDB-lite"/>
    </source>
</evidence>
<comment type="caution">
    <text evidence="2">The sequence shown here is derived from an EMBL/GenBank/DDBJ whole genome shotgun (WGS) entry which is preliminary data.</text>
</comment>
<protein>
    <submittedName>
        <fullName evidence="2">Uncharacterized protein</fullName>
    </submittedName>
</protein>
<feature type="compositionally biased region" description="Low complexity" evidence="1">
    <location>
        <begin position="195"/>
        <end position="211"/>
    </location>
</feature>
<name>A0A560INI7_9PROT</name>
<feature type="compositionally biased region" description="Pro residues" evidence="1">
    <location>
        <begin position="183"/>
        <end position="194"/>
    </location>
</feature>
<dbReference type="EMBL" id="VITT01000006">
    <property type="protein sequence ID" value="TWB60538.1"/>
    <property type="molecule type" value="Genomic_DNA"/>
</dbReference>
<feature type="region of interest" description="Disordered" evidence="1">
    <location>
        <begin position="162"/>
        <end position="268"/>
    </location>
</feature>